<sequence length="404" mass="44926">MLPHLAADRALLLDFDAEIADVHKTLDSLVAKRATRATVQARLSAYAYPVQTLPDEIVSEIFLNYLPPYPICPPLFEKGSPTTLTQICALWRQIAHKTPGLWRAIEVLVVSSKVYTAARQLTELATWVQRSRSLPLSVLVGEPSDDADLTSVLGVLLPHRDRLEYFGIDYFAFPLQDTKIEIEGLFPALRILDVRAPGSSPVGRLIGPLVTPRLTTALLDLCDALQLNWFLDLLPWAQLTRLSLRFVTPYDAARILPLAPNLEFCRVIFPRANSDEPAAPLPDVPQASVKLPILRALLVATLDTTPKEDVYRLLLALRLPALKKFYITEDEWSDALVGDAPLRGMIDSFSCQLDELHVVATDEAIKLYRVALPSIPTIEALDDGGSGWGDKRWDLFELHGSQQN</sequence>
<dbReference type="Proteomes" id="UP000815677">
    <property type="component" value="Unassembled WGS sequence"/>
</dbReference>
<protein>
    <recommendedName>
        <fullName evidence="3">F-box domain-containing protein</fullName>
    </recommendedName>
</protein>
<keyword evidence="2" id="KW-1185">Reference proteome</keyword>
<gene>
    <name evidence="1" type="ORF">MCHLO_07907</name>
</gene>
<dbReference type="EMBL" id="DF846591">
    <property type="protein sequence ID" value="GAT50698.1"/>
    <property type="molecule type" value="Genomic_DNA"/>
</dbReference>
<reference evidence="1" key="1">
    <citation type="submission" date="2014-09" db="EMBL/GenBank/DDBJ databases">
        <title>Genome sequence of the luminous mushroom Mycena chlorophos for searching fungal bioluminescence genes.</title>
        <authorList>
            <person name="Tanaka Y."/>
            <person name="Kasuga D."/>
            <person name="Oba Y."/>
            <person name="Hase S."/>
            <person name="Sato K."/>
            <person name="Oba Y."/>
            <person name="Sakakibara Y."/>
        </authorList>
    </citation>
    <scope>NUCLEOTIDE SEQUENCE</scope>
</reference>
<accession>A0ABQ0LHW4</accession>
<dbReference type="Gene3D" id="1.20.1280.50">
    <property type="match status" value="1"/>
</dbReference>
<evidence type="ECO:0000313" key="1">
    <source>
        <dbReference type="EMBL" id="GAT50698.1"/>
    </source>
</evidence>
<evidence type="ECO:0008006" key="3">
    <source>
        <dbReference type="Google" id="ProtNLM"/>
    </source>
</evidence>
<proteinExistence type="predicted"/>
<name>A0ABQ0LHW4_MYCCL</name>
<evidence type="ECO:0000313" key="2">
    <source>
        <dbReference type="Proteomes" id="UP000815677"/>
    </source>
</evidence>
<organism evidence="1 2">
    <name type="scientific">Mycena chlorophos</name>
    <name type="common">Agaric fungus</name>
    <name type="synonym">Agaricus chlorophos</name>
    <dbReference type="NCBI Taxonomy" id="658473"/>
    <lineage>
        <taxon>Eukaryota</taxon>
        <taxon>Fungi</taxon>
        <taxon>Dikarya</taxon>
        <taxon>Basidiomycota</taxon>
        <taxon>Agaricomycotina</taxon>
        <taxon>Agaricomycetes</taxon>
        <taxon>Agaricomycetidae</taxon>
        <taxon>Agaricales</taxon>
        <taxon>Marasmiineae</taxon>
        <taxon>Mycenaceae</taxon>
        <taxon>Mycena</taxon>
    </lineage>
</organism>